<dbReference type="AlphaFoldDB" id="A0AA38HY92"/>
<evidence type="ECO:0000256" key="4">
    <source>
        <dbReference type="ARBA" id="ARBA00023125"/>
    </source>
</evidence>
<keyword evidence="4 5" id="KW-0238">DNA-binding</keyword>
<dbReference type="Pfam" id="PF05485">
    <property type="entry name" value="THAP"/>
    <property type="match status" value="1"/>
</dbReference>
<dbReference type="Proteomes" id="UP001168821">
    <property type="component" value="Unassembled WGS sequence"/>
</dbReference>
<name>A0AA38HY92_9CUCU</name>
<keyword evidence="3" id="KW-0862">Zinc</keyword>
<organism evidence="7 8">
    <name type="scientific">Zophobas morio</name>
    <dbReference type="NCBI Taxonomy" id="2755281"/>
    <lineage>
        <taxon>Eukaryota</taxon>
        <taxon>Metazoa</taxon>
        <taxon>Ecdysozoa</taxon>
        <taxon>Arthropoda</taxon>
        <taxon>Hexapoda</taxon>
        <taxon>Insecta</taxon>
        <taxon>Pterygota</taxon>
        <taxon>Neoptera</taxon>
        <taxon>Endopterygota</taxon>
        <taxon>Coleoptera</taxon>
        <taxon>Polyphaga</taxon>
        <taxon>Cucujiformia</taxon>
        <taxon>Tenebrionidae</taxon>
        <taxon>Zophobas</taxon>
    </lineage>
</organism>
<gene>
    <name evidence="7" type="ORF">Zmor_022160</name>
</gene>
<dbReference type="SUPFAM" id="SSF57716">
    <property type="entry name" value="Glucocorticoid receptor-like (DNA-binding domain)"/>
    <property type="match status" value="1"/>
</dbReference>
<evidence type="ECO:0000256" key="2">
    <source>
        <dbReference type="ARBA" id="ARBA00022771"/>
    </source>
</evidence>
<dbReference type="SMART" id="SM00980">
    <property type="entry name" value="THAP"/>
    <property type="match status" value="1"/>
</dbReference>
<evidence type="ECO:0000313" key="8">
    <source>
        <dbReference type="Proteomes" id="UP001168821"/>
    </source>
</evidence>
<sequence length="872" mass="101923">MPRRCYVPACKSNYDSEIKKTNTTVTTFSFPKDPARKNVWIRAIPRKDWTPSATSAVCINHFNDRHVVKYQVCVKPNGERQQVLLKYPKLTKDAVPQIFKNLPGYLSVDLVPERKDPEQRRIQLEKQHAAKIEQFLLSDNINGYDNFVNNFKNHLQNLSEWSFKVVEDGVWCYVLNIDHQTDCEIQELTVVCSVNIRNDLGVKVFVKGNEISYNDLRWLFTGTLKLTKWSQFENLLLRYKNVPHREDTVPEHYINKAYIFLEKAHALLNDDHEYKYKKYLDSILQQLKMLCQKKSKYSSSVLLFAFMIYSQSVPAYNILRDYFFLPHKRYLQQLSSGFNVSTNDSTSTTHYIEHLASHLTEREKYVALLIDEIYVHSHISFKNNNIVGMAENHPTQAAKTVVTFMITAVFGNFKEVVRLYPVNNLTGEELKHAALETINVVQKCDFKVILIITDNNRLNQNFFKNLVSGDTFCNPLHSNMPIFLTYDFVHLFKNIYNNWLNRKDNLKTFTYPDFNNFEHVKQARLEHIRIFYNQEKELMVKKAFKLNRKTLYPNNFERQNVKLSDNVFHDTTIAALKTIPAYHETADFLQIIRNWWDIVNTKNIVKGIAKRNRFSGPIHSMDDEKIQFLKKFLLWLEKWSTLNKDGLSKDTASALFRSTSILLKFAEYSLTTLKVNYILPEKCETDNLEERFGLYRRLSGSNYHVSVRQILESEKKCRLRRLFQSVGAGTISLKDALNYDVSEVSDEDISDFAVILEDSFHLEEVVPDEAVQNYICGYVSHSVLKSLSCSLCEQLLRVGKGCGTGDVYFDHLQRGGLSVPSHEIKYVFNQMASIFQFIITSEDYEKKFFQYSNHKNIITKLTMRRLQENDFF</sequence>
<evidence type="ECO:0000259" key="6">
    <source>
        <dbReference type="PROSITE" id="PS50950"/>
    </source>
</evidence>
<dbReference type="InterPro" id="IPR006612">
    <property type="entry name" value="THAP_Znf"/>
</dbReference>
<dbReference type="EMBL" id="JALNTZ010000007">
    <property type="protein sequence ID" value="KAJ3644427.1"/>
    <property type="molecule type" value="Genomic_DNA"/>
</dbReference>
<keyword evidence="8" id="KW-1185">Reference proteome</keyword>
<feature type="domain" description="THAP-type" evidence="6">
    <location>
        <begin position="1"/>
        <end position="99"/>
    </location>
</feature>
<dbReference type="GO" id="GO:0008270">
    <property type="term" value="F:zinc ion binding"/>
    <property type="evidence" value="ECO:0007669"/>
    <property type="project" value="UniProtKB-KW"/>
</dbReference>
<protein>
    <recommendedName>
        <fullName evidence="6">THAP-type domain-containing protein</fullName>
    </recommendedName>
</protein>
<keyword evidence="2 5" id="KW-0863">Zinc-finger</keyword>
<evidence type="ECO:0000256" key="1">
    <source>
        <dbReference type="ARBA" id="ARBA00022723"/>
    </source>
</evidence>
<evidence type="ECO:0000256" key="3">
    <source>
        <dbReference type="ARBA" id="ARBA00022833"/>
    </source>
</evidence>
<dbReference type="Pfam" id="PF21787">
    <property type="entry name" value="TNP-like_RNaseH_N"/>
    <property type="match status" value="1"/>
</dbReference>
<dbReference type="PANTHER" id="PTHR46927:SF3">
    <property type="entry name" value="THAP-TYPE DOMAIN-CONTAINING PROTEIN"/>
    <property type="match status" value="1"/>
</dbReference>
<dbReference type="PANTHER" id="PTHR46927">
    <property type="entry name" value="AGAP005574-PA"/>
    <property type="match status" value="1"/>
</dbReference>
<proteinExistence type="predicted"/>
<dbReference type="GO" id="GO:0003677">
    <property type="term" value="F:DNA binding"/>
    <property type="evidence" value="ECO:0007669"/>
    <property type="project" value="UniProtKB-UniRule"/>
</dbReference>
<evidence type="ECO:0000256" key="5">
    <source>
        <dbReference type="PROSITE-ProRule" id="PRU00309"/>
    </source>
</evidence>
<dbReference type="InterPro" id="IPR052224">
    <property type="entry name" value="THAP_domain_protein"/>
</dbReference>
<dbReference type="InterPro" id="IPR048365">
    <property type="entry name" value="TNP-like_RNaseH_N"/>
</dbReference>
<reference evidence="7" key="1">
    <citation type="journal article" date="2023" name="G3 (Bethesda)">
        <title>Whole genome assemblies of Zophobas morio and Tenebrio molitor.</title>
        <authorList>
            <person name="Kaur S."/>
            <person name="Stinson S.A."/>
            <person name="diCenzo G.C."/>
        </authorList>
    </citation>
    <scope>NUCLEOTIDE SEQUENCE</scope>
    <source>
        <strain evidence="7">QUZm001</strain>
    </source>
</reference>
<comment type="caution">
    <text evidence="7">The sequence shown here is derived from an EMBL/GenBank/DDBJ whole genome shotgun (WGS) entry which is preliminary data.</text>
</comment>
<keyword evidence="1" id="KW-0479">Metal-binding</keyword>
<dbReference type="PROSITE" id="PS50950">
    <property type="entry name" value="ZF_THAP"/>
    <property type="match status" value="1"/>
</dbReference>
<evidence type="ECO:0000313" key="7">
    <source>
        <dbReference type="EMBL" id="KAJ3644427.1"/>
    </source>
</evidence>
<accession>A0AA38HY92</accession>